<organism evidence="1 2">
    <name type="scientific">Candidatus Mycobacterium methanotrophicum</name>
    <dbReference type="NCBI Taxonomy" id="2943498"/>
    <lineage>
        <taxon>Bacteria</taxon>
        <taxon>Bacillati</taxon>
        <taxon>Actinomycetota</taxon>
        <taxon>Actinomycetes</taxon>
        <taxon>Mycobacteriales</taxon>
        <taxon>Mycobacteriaceae</taxon>
        <taxon>Mycobacterium</taxon>
    </lineage>
</organism>
<evidence type="ECO:0000313" key="2">
    <source>
        <dbReference type="Proteomes" id="UP001056610"/>
    </source>
</evidence>
<proteinExistence type="predicted"/>
<name>A0ABY4QRU9_9MYCO</name>
<protein>
    <submittedName>
        <fullName evidence="1">Uncharacterized protein</fullName>
    </submittedName>
</protein>
<sequence length="84" mass="8870">MMTAPISYQLAFGTYDDALRMVGMTGYAALPSDPLALSVAAMFGAPVAVGDQADVQSKRLARLGRNPNWYTSLGGEGCDDVPAW</sequence>
<reference evidence="1" key="1">
    <citation type="submission" date="2022-05" db="EMBL/GenBank/DDBJ databases">
        <title>A methanotrophic Mycobacterium dominates a cave microbial ecosystem.</title>
        <authorList>
            <person name="Van Spanning R.J.M."/>
            <person name="Guan Q."/>
            <person name="Melkonian C."/>
            <person name="Gallant J."/>
            <person name="Polerecky L."/>
            <person name="Flot J.-F."/>
            <person name="Brandt B.W."/>
            <person name="Braster M."/>
            <person name="Iturbe Espinoza P."/>
            <person name="Aerts J."/>
            <person name="Meima-Franke M."/>
            <person name="Piersma S.R."/>
            <person name="Bunduc C."/>
            <person name="Ummels R."/>
            <person name="Pain A."/>
            <person name="Fleming E.J."/>
            <person name="van der Wel N."/>
            <person name="Gherman V.D."/>
            <person name="Sarbu S.M."/>
            <person name="Bodelier P.L.E."/>
            <person name="Bitter W."/>
        </authorList>
    </citation>
    <scope>NUCLEOTIDE SEQUENCE</scope>
    <source>
        <strain evidence="1">Sulfur Cave</strain>
    </source>
</reference>
<dbReference type="RefSeq" id="WP_219066604.1">
    <property type="nucleotide sequence ID" value="NZ_CAJUXY010000009.1"/>
</dbReference>
<dbReference type="EMBL" id="CP097320">
    <property type="protein sequence ID" value="UQX12636.1"/>
    <property type="molecule type" value="Genomic_DNA"/>
</dbReference>
<evidence type="ECO:0000313" key="1">
    <source>
        <dbReference type="EMBL" id="UQX12636.1"/>
    </source>
</evidence>
<accession>A0ABY4QRU9</accession>
<dbReference type="Proteomes" id="UP001056610">
    <property type="component" value="Chromosome"/>
</dbReference>
<gene>
    <name evidence="1" type="ORF">M5I08_10765</name>
</gene>
<keyword evidence="2" id="KW-1185">Reference proteome</keyword>